<dbReference type="InterPro" id="IPR000551">
    <property type="entry name" value="MerR-type_HTH_dom"/>
</dbReference>
<protein>
    <submittedName>
        <fullName evidence="4">MerR family transcriptional regulator</fullName>
    </submittedName>
</protein>
<dbReference type="InterPro" id="IPR047057">
    <property type="entry name" value="MerR_fam"/>
</dbReference>
<dbReference type="GO" id="GO:0003700">
    <property type="term" value="F:DNA-binding transcription factor activity"/>
    <property type="evidence" value="ECO:0007669"/>
    <property type="project" value="InterPro"/>
</dbReference>
<accession>A0A9X1JXE1</accession>
<gene>
    <name evidence="4" type="ORF">KXJ69_00095</name>
</gene>
<keyword evidence="1" id="KW-0805">Transcription regulation</keyword>
<dbReference type="GO" id="GO:0003677">
    <property type="term" value="F:DNA binding"/>
    <property type="evidence" value="ECO:0007669"/>
    <property type="project" value="InterPro"/>
</dbReference>
<name>A0A9X1JXE1_9FLAO</name>
<sequence>MFVKTQFSIKDLENLSGVKAHTIRIWEKRYNLLEPDRTQTNIRFYDLENLKRLLNVSFLYNEGYKISKIANLDEKEITQIIQEKEGENKEGYALQAFKTAMFDFDYHSFAKAYNKVAETKSFNQIFFDIFIPLLTDIGNLWSTGSIDPAHERFISEIIRQKIMVENHKLLENLKEKKAPQFALYLPHEEIHEIGLLFANYKLLSEGFTTIYLGNNIPLESLKHLLKHYNSLTFLSYFTVKPDHESVYEYIDRFENEISSKSNMQLWLMGLKVKDIDDKKLPKNVTVINSLKSLEEKITSLK</sequence>
<dbReference type="PANTHER" id="PTHR30204">
    <property type="entry name" value="REDOX-CYCLING DRUG-SENSING TRANSCRIPTIONAL ACTIVATOR SOXR"/>
    <property type="match status" value="1"/>
</dbReference>
<dbReference type="RefSeq" id="WP_219050238.1">
    <property type="nucleotide sequence ID" value="NZ_JAHWDP010000001.1"/>
</dbReference>
<evidence type="ECO:0000256" key="2">
    <source>
        <dbReference type="ARBA" id="ARBA00023163"/>
    </source>
</evidence>
<keyword evidence="5" id="KW-1185">Reference proteome</keyword>
<dbReference type="SMART" id="SM00422">
    <property type="entry name" value="HTH_MERR"/>
    <property type="match status" value="1"/>
</dbReference>
<feature type="domain" description="HTH merR-type" evidence="3">
    <location>
        <begin position="6"/>
        <end position="75"/>
    </location>
</feature>
<dbReference type="Proteomes" id="UP001138686">
    <property type="component" value="Unassembled WGS sequence"/>
</dbReference>
<evidence type="ECO:0000259" key="3">
    <source>
        <dbReference type="PROSITE" id="PS50937"/>
    </source>
</evidence>
<dbReference type="Pfam" id="PF02607">
    <property type="entry name" value="B12-binding_2"/>
    <property type="match status" value="1"/>
</dbReference>
<comment type="caution">
    <text evidence="4">The sequence shown here is derived from an EMBL/GenBank/DDBJ whole genome shotgun (WGS) entry which is preliminary data.</text>
</comment>
<reference evidence="4" key="1">
    <citation type="submission" date="2021-07" db="EMBL/GenBank/DDBJ databases">
        <title>Aureisphaera sp. CAU 1614 isolated from sea sediment.</title>
        <authorList>
            <person name="Kim W."/>
        </authorList>
    </citation>
    <scope>NUCLEOTIDE SEQUENCE</scope>
    <source>
        <strain evidence="4">CAU 1614</strain>
    </source>
</reference>
<dbReference type="InterPro" id="IPR003759">
    <property type="entry name" value="Cbl-bd_cap"/>
</dbReference>
<keyword evidence="2" id="KW-0804">Transcription</keyword>
<dbReference type="CDD" id="cd01104">
    <property type="entry name" value="HTH_MlrA-CarA"/>
    <property type="match status" value="1"/>
</dbReference>
<dbReference type="Pfam" id="PF13411">
    <property type="entry name" value="MerR_1"/>
    <property type="match status" value="1"/>
</dbReference>
<dbReference type="PANTHER" id="PTHR30204:SF69">
    <property type="entry name" value="MERR-FAMILY TRANSCRIPTIONAL REGULATOR"/>
    <property type="match status" value="1"/>
</dbReference>
<proteinExistence type="predicted"/>
<dbReference type="PROSITE" id="PS50937">
    <property type="entry name" value="HTH_MERR_2"/>
    <property type="match status" value="1"/>
</dbReference>
<evidence type="ECO:0000313" key="4">
    <source>
        <dbReference type="EMBL" id="MBW2936482.1"/>
    </source>
</evidence>
<dbReference type="EMBL" id="JAHWDP010000001">
    <property type="protein sequence ID" value="MBW2936482.1"/>
    <property type="molecule type" value="Genomic_DNA"/>
</dbReference>
<evidence type="ECO:0000256" key="1">
    <source>
        <dbReference type="ARBA" id="ARBA00023015"/>
    </source>
</evidence>
<evidence type="ECO:0000313" key="5">
    <source>
        <dbReference type="Proteomes" id="UP001138686"/>
    </source>
</evidence>
<dbReference type="AlphaFoldDB" id="A0A9X1JXE1"/>
<organism evidence="4 5">
    <name type="scientific">Halomarinibacterium sedimenti</name>
    <dbReference type="NCBI Taxonomy" id="2857106"/>
    <lineage>
        <taxon>Bacteria</taxon>
        <taxon>Pseudomonadati</taxon>
        <taxon>Bacteroidota</taxon>
        <taxon>Flavobacteriia</taxon>
        <taxon>Flavobacteriales</taxon>
        <taxon>Flavobacteriaceae</taxon>
        <taxon>Halomarinibacterium</taxon>
    </lineage>
</organism>